<comment type="cofactor">
    <cofactor evidence="1">
        <name>[4Fe-4S] cluster</name>
        <dbReference type="ChEBI" id="CHEBI:49883"/>
    </cofactor>
</comment>
<protein>
    <recommendedName>
        <fullName evidence="7">Radical SAM core domain-containing protein</fullName>
    </recommendedName>
</protein>
<gene>
    <name evidence="8" type="ORF">C0601_04305</name>
</gene>
<dbReference type="GO" id="GO:0051539">
    <property type="term" value="F:4 iron, 4 sulfur cluster binding"/>
    <property type="evidence" value="ECO:0007669"/>
    <property type="project" value="UniProtKB-KW"/>
</dbReference>
<keyword evidence="5" id="KW-0408">Iron</keyword>
<evidence type="ECO:0000256" key="1">
    <source>
        <dbReference type="ARBA" id="ARBA00001966"/>
    </source>
</evidence>
<dbReference type="InterPro" id="IPR023885">
    <property type="entry name" value="4Fe4S-binding_SPASM_dom"/>
</dbReference>
<dbReference type="GO" id="GO:0046872">
    <property type="term" value="F:metal ion binding"/>
    <property type="evidence" value="ECO:0007669"/>
    <property type="project" value="UniProtKB-KW"/>
</dbReference>
<dbReference type="PANTHER" id="PTHR43787">
    <property type="entry name" value="FEMO COFACTOR BIOSYNTHESIS PROTEIN NIFB-RELATED"/>
    <property type="match status" value="1"/>
</dbReference>
<dbReference type="InterPro" id="IPR007197">
    <property type="entry name" value="rSAM"/>
</dbReference>
<dbReference type="AlphaFoldDB" id="A0A2N5ZIR0"/>
<keyword evidence="4" id="KW-0479">Metal-binding</keyword>
<accession>A0A2N5ZIR0</accession>
<dbReference type="InterPro" id="IPR023867">
    <property type="entry name" value="Sulphatase_maturase_rSAM"/>
</dbReference>
<dbReference type="InterPro" id="IPR058240">
    <property type="entry name" value="rSAM_sf"/>
</dbReference>
<dbReference type="Gene3D" id="3.20.20.70">
    <property type="entry name" value="Aldolase class I"/>
    <property type="match status" value="1"/>
</dbReference>
<evidence type="ECO:0000256" key="3">
    <source>
        <dbReference type="ARBA" id="ARBA00022691"/>
    </source>
</evidence>
<comment type="caution">
    <text evidence="8">The sequence shown here is derived from an EMBL/GenBank/DDBJ whole genome shotgun (WGS) entry which is preliminary data.</text>
</comment>
<evidence type="ECO:0000313" key="8">
    <source>
        <dbReference type="EMBL" id="PLX18590.1"/>
    </source>
</evidence>
<dbReference type="Proteomes" id="UP000234857">
    <property type="component" value="Unassembled WGS sequence"/>
</dbReference>
<dbReference type="EMBL" id="PKTG01000058">
    <property type="protein sequence ID" value="PLX18590.1"/>
    <property type="molecule type" value="Genomic_DNA"/>
</dbReference>
<evidence type="ECO:0000256" key="6">
    <source>
        <dbReference type="ARBA" id="ARBA00023014"/>
    </source>
</evidence>
<evidence type="ECO:0000256" key="4">
    <source>
        <dbReference type="ARBA" id="ARBA00022723"/>
    </source>
</evidence>
<dbReference type="Pfam" id="PF04055">
    <property type="entry name" value="Radical_SAM"/>
    <property type="match status" value="1"/>
</dbReference>
<dbReference type="GO" id="GO:0016491">
    <property type="term" value="F:oxidoreductase activity"/>
    <property type="evidence" value="ECO:0007669"/>
    <property type="project" value="InterPro"/>
</dbReference>
<dbReference type="SFLD" id="SFLDG01386">
    <property type="entry name" value="main_SPASM_domain-containing"/>
    <property type="match status" value="1"/>
</dbReference>
<dbReference type="SFLD" id="SFLDS00029">
    <property type="entry name" value="Radical_SAM"/>
    <property type="match status" value="1"/>
</dbReference>
<dbReference type="CDD" id="cd01335">
    <property type="entry name" value="Radical_SAM"/>
    <property type="match status" value="1"/>
</dbReference>
<organism evidence="8 9">
    <name type="scientific">Muiribacterium halophilum</name>
    <dbReference type="NCBI Taxonomy" id="2053465"/>
    <lineage>
        <taxon>Bacteria</taxon>
        <taxon>Candidatus Muiribacteriota</taxon>
        <taxon>Candidatus Muiribacteriia</taxon>
        <taxon>Candidatus Muiribacteriales</taxon>
        <taxon>Candidatus Muiribacteriaceae</taxon>
        <taxon>Candidatus Muiribacterium</taxon>
    </lineage>
</organism>
<dbReference type="SFLD" id="SFLDG01384">
    <property type="entry name" value="thioether_bond_formation_requi"/>
    <property type="match status" value="1"/>
</dbReference>
<evidence type="ECO:0000256" key="5">
    <source>
        <dbReference type="ARBA" id="ARBA00023004"/>
    </source>
</evidence>
<evidence type="ECO:0000256" key="2">
    <source>
        <dbReference type="ARBA" id="ARBA00022485"/>
    </source>
</evidence>
<keyword evidence="2" id="KW-0004">4Fe-4S</keyword>
<dbReference type="PROSITE" id="PS51918">
    <property type="entry name" value="RADICAL_SAM"/>
    <property type="match status" value="1"/>
</dbReference>
<dbReference type="PANTHER" id="PTHR43787:SF3">
    <property type="entry name" value="ARYLSULFATASE REGULATORY PROTEIN"/>
    <property type="match status" value="1"/>
</dbReference>
<reference evidence="8 9" key="1">
    <citation type="submission" date="2017-11" db="EMBL/GenBank/DDBJ databases">
        <title>Genome-resolved metagenomics identifies genetic mobility, metabolic interactions, and unexpected diversity in perchlorate-reducing communities.</title>
        <authorList>
            <person name="Barnum T.P."/>
            <person name="Figueroa I.A."/>
            <person name="Carlstrom C.I."/>
            <person name="Lucas L.N."/>
            <person name="Engelbrektson A.L."/>
            <person name="Coates J.D."/>
        </authorList>
    </citation>
    <scope>NUCLEOTIDE SEQUENCE [LARGE SCALE GENOMIC DNA]</scope>
    <source>
        <strain evidence="8">BM706</strain>
    </source>
</reference>
<keyword evidence="3" id="KW-0949">S-adenosyl-L-methionine</keyword>
<proteinExistence type="predicted"/>
<name>A0A2N5ZIR0_MUIH1</name>
<feature type="domain" description="Radical SAM core" evidence="7">
    <location>
        <begin position="85"/>
        <end position="303"/>
    </location>
</feature>
<evidence type="ECO:0000259" key="7">
    <source>
        <dbReference type="PROSITE" id="PS51918"/>
    </source>
</evidence>
<keyword evidence="6" id="KW-0411">Iron-sulfur</keyword>
<dbReference type="NCBIfam" id="TIGR04085">
    <property type="entry name" value="rSAM_more_4Fe4S"/>
    <property type="match status" value="1"/>
</dbReference>
<evidence type="ECO:0000313" key="9">
    <source>
        <dbReference type="Proteomes" id="UP000234857"/>
    </source>
</evidence>
<dbReference type="InterPro" id="IPR013785">
    <property type="entry name" value="Aldolase_TIM"/>
</dbReference>
<sequence length="438" mass="51828">MRWSRYNYMFNSKKFGHLLYNSFTNTFVEFDENTYKEVDEIRKNAQDYDYTNNPQLMLQLLSGKFLIEDDEQPQLQMEMKNTLMRFSPRNLSLTIAPTRDCNFECPYCYEEDRPKLYMSNETEENLIKFIQKYKNFNSLNITWYGGEPLLCWDQILRISKKINGITDKYFYEIITNGYLLDEKVANDLDKAAIEAVQITIDGMQETHNKRRKHKNDKDTFNKILKNLDYLLKVWHGKLAIRINVDKTNHEEYHRVHDLIKSRFKDVRSKIIIYPGIVMDYSKDCISNGSCGLNKNDTADFMFECYKKYNIDDLNFFPYENNGTCTATMLHSYLVGPEGELYKCWRDLGKKDMIVGSIDGSIPTNNNIISRYLVGVNPYTSKKCKNCFYLPVCNGGCPNLRYRNKYEDTDFETCLFHKGNLDTFLEAHYEIRRNKKRVD</sequence>
<dbReference type="UniPathway" id="UPA00782"/>
<dbReference type="SFLD" id="SFLDG01067">
    <property type="entry name" value="SPASM/twitch_domain_containing"/>
    <property type="match status" value="1"/>
</dbReference>
<dbReference type="SUPFAM" id="SSF102114">
    <property type="entry name" value="Radical SAM enzymes"/>
    <property type="match status" value="1"/>
</dbReference>